<evidence type="ECO:0000256" key="4">
    <source>
        <dbReference type="ARBA" id="ARBA00023136"/>
    </source>
</evidence>
<keyword evidence="3 5" id="KW-1133">Transmembrane helix</keyword>
<protein>
    <submittedName>
        <fullName evidence="6">Disulfide bond formation protein B</fullName>
    </submittedName>
</protein>
<evidence type="ECO:0000256" key="2">
    <source>
        <dbReference type="ARBA" id="ARBA00022692"/>
    </source>
</evidence>
<organism evidence="6 7">
    <name type="scientific">Flaviflagellibacter deserti</name>
    <dbReference type="NCBI Taxonomy" id="2267266"/>
    <lineage>
        <taxon>Bacteria</taxon>
        <taxon>Pseudomonadati</taxon>
        <taxon>Pseudomonadota</taxon>
        <taxon>Alphaproteobacteria</taxon>
        <taxon>Hyphomicrobiales</taxon>
        <taxon>Flaviflagellibacter</taxon>
    </lineage>
</organism>
<dbReference type="Gene3D" id="1.20.1550.10">
    <property type="entry name" value="DsbB-like"/>
    <property type="match status" value="1"/>
</dbReference>
<dbReference type="EMBL" id="JBHSJF010000008">
    <property type="protein sequence ID" value="MFC5069672.1"/>
    <property type="molecule type" value="Genomic_DNA"/>
</dbReference>
<feature type="transmembrane region" description="Helical" evidence="5">
    <location>
        <begin position="44"/>
        <end position="63"/>
    </location>
</feature>
<gene>
    <name evidence="6" type="ORF">ACFPFW_16770</name>
</gene>
<feature type="transmembrane region" description="Helical" evidence="5">
    <location>
        <begin position="70"/>
        <end position="88"/>
    </location>
</feature>
<reference evidence="7" key="1">
    <citation type="journal article" date="2019" name="Int. J. Syst. Evol. Microbiol.">
        <title>The Global Catalogue of Microorganisms (GCM) 10K type strain sequencing project: providing services to taxonomists for standard genome sequencing and annotation.</title>
        <authorList>
            <consortium name="The Broad Institute Genomics Platform"/>
            <consortium name="The Broad Institute Genome Sequencing Center for Infectious Disease"/>
            <person name="Wu L."/>
            <person name="Ma J."/>
        </authorList>
    </citation>
    <scope>NUCLEOTIDE SEQUENCE [LARGE SCALE GENOMIC DNA]</scope>
    <source>
        <strain evidence="7">CGMCC 1.16444</strain>
    </source>
</reference>
<evidence type="ECO:0000313" key="7">
    <source>
        <dbReference type="Proteomes" id="UP001595796"/>
    </source>
</evidence>
<evidence type="ECO:0000313" key="6">
    <source>
        <dbReference type="EMBL" id="MFC5069672.1"/>
    </source>
</evidence>
<comment type="caution">
    <text evidence="6">The sequence shown here is derived from an EMBL/GenBank/DDBJ whole genome shotgun (WGS) entry which is preliminary data.</text>
</comment>
<dbReference type="RefSeq" id="WP_114956305.1">
    <property type="nucleotide sequence ID" value="NZ_JBHSJF010000008.1"/>
</dbReference>
<comment type="subcellular location">
    <subcellularLocation>
        <location evidence="1">Membrane</location>
        <topology evidence="1">Multi-pass membrane protein</topology>
    </subcellularLocation>
</comment>
<keyword evidence="4 5" id="KW-0472">Membrane</keyword>
<evidence type="ECO:0000256" key="3">
    <source>
        <dbReference type="ARBA" id="ARBA00022989"/>
    </source>
</evidence>
<evidence type="ECO:0000256" key="1">
    <source>
        <dbReference type="ARBA" id="ARBA00004141"/>
    </source>
</evidence>
<evidence type="ECO:0000256" key="5">
    <source>
        <dbReference type="SAM" id="Phobius"/>
    </source>
</evidence>
<accession>A0ABV9Z7I7</accession>
<dbReference type="Proteomes" id="UP001595796">
    <property type="component" value="Unassembled WGS sequence"/>
</dbReference>
<sequence length="161" mass="16826">MLDLTTQRSAALVALGGVAALGTAYVFQYGYGYVPCALCLWQRWPYYIGIPLALILAVTGKSLPPSALKAGVAVLALLFVVNAGIGVYHSGIEWKFWPGPATCSPGAAGPASGNLLDDLKATRIVPCDAASWRFLGLSFAGWNVVVSAVLAGIAFVGLKRR</sequence>
<feature type="transmembrane region" description="Helical" evidence="5">
    <location>
        <begin position="139"/>
        <end position="158"/>
    </location>
</feature>
<proteinExistence type="predicted"/>
<keyword evidence="7" id="KW-1185">Reference proteome</keyword>
<dbReference type="InterPro" id="IPR003752">
    <property type="entry name" value="DiS_bond_form_DsbB/BdbC"/>
</dbReference>
<feature type="transmembrane region" description="Helical" evidence="5">
    <location>
        <begin position="12"/>
        <end position="32"/>
    </location>
</feature>
<dbReference type="Pfam" id="PF02600">
    <property type="entry name" value="DsbB"/>
    <property type="match status" value="1"/>
</dbReference>
<name>A0ABV9Z7I7_9HYPH</name>
<dbReference type="InterPro" id="IPR024199">
    <property type="entry name" value="Uncharacterised_DsbB"/>
</dbReference>
<dbReference type="PIRSF" id="PIRSF033913">
    <property type="entry name" value="S-S_format_DsbB"/>
    <property type="match status" value="1"/>
</dbReference>
<keyword evidence="2 5" id="KW-0812">Transmembrane</keyword>
<dbReference type="InterPro" id="IPR023380">
    <property type="entry name" value="DsbB-like_sf"/>
</dbReference>
<dbReference type="SUPFAM" id="SSF158442">
    <property type="entry name" value="DsbB-like"/>
    <property type="match status" value="1"/>
</dbReference>